<name>A0ABR6I2H7_9SPHN</name>
<dbReference type="Proteomes" id="UP000548685">
    <property type="component" value="Unassembled WGS sequence"/>
</dbReference>
<protein>
    <submittedName>
        <fullName evidence="4">Outer membrane protein TolC</fullName>
    </submittedName>
</protein>
<dbReference type="Gene3D" id="1.20.1600.10">
    <property type="entry name" value="Outer membrane efflux proteins (OEP)"/>
    <property type="match status" value="1"/>
</dbReference>
<evidence type="ECO:0000256" key="1">
    <source>
        <dbReference type="ARBA" id="ARBA00007613"/>
    </source>
</evidence>
<evidence type="ECO:0000256" key="2">
    <source>
        <dbReference type="SAM" id="Coils"/>
    </source>
</evidence>
<organism evidence="4 5">
    <name type="scientific">Erythrobacter ramosus</name>
    <dbReference type="NCBI Taxonomy" id="35811"/>
    <lineage>
        <taxon>Bacteria</taxon>
        <taxon>Pseudomonadati</taxon>
        <taxon>Pseudomonadota</taxon>
        <taxon>Alphaproteobacteria</taxon>
        <taxon>Sphingomonadales</taxon>
        <taxon>Erythrobacteraceae</taxon>
        <taxon>Erythrobacter/Porphyrobacter group</taxon>
        <taxon>Erythrobacter</taxon>
    </lineage>
</organism>
<reference evidence="4 5" key="1">
    <citation type="submission" date="2020-08" db="EMBL/GenBank/DDBJ databases">
        <title>Genomic Encyclopedia of Type Strains, Phase IV (KMG-IV): sequencing the most valuable type-strain genomes for metagenomic binning, comparative biology and taxonomic classification.</title>
        <authorList>
            <person name="Goeker M."/>
        </authorList>
    </citation>
    <scope>NUCLEOTIDE SEQUENCE [LARGE SCALE GENOMIC DNA]</scope>
    <source>
        <strain evidence="4 5">DSM 8510</strain>
    </source>
</reference>
<keyword evidence="2" id="KW-0175">Coiled coil</keyword>
<dbReference type="RefSeq" id="WP_237440862.1">
    <property type="nucleotide sequence ID" value="NZ_BAAADZ010000001.1"/>
</dbReference>
<dbReference type="InterPro" id="IPR003423">
    <property type="entry name" value="OMP_efflux"/>
</dbReference>
<keyword evidence="3" id="KW-0732">Signal</keyword>
<dbReference type="InterPro" id="IPR010131">
    <property type="entry name" value="MdtP/NodT-like"/>
</dbReference>
<evidence type="ECO:0000256" key="3">
    <source>
        <dbReference type="SAM" id="SignalP"/>
    </source>
</evidence>
<evidence type="ECO:0000313" key="5">
    <source>
        <dbReference type="Proteomes" id="UP000548685"/>
    </source>
</evidence>
<evidence type="ECO:0000313" key="4">
    <source>
        <dbReference type="EMBL" id="MBB3777112.1"/>
    </source>
</evidence>
<feature type="coiled-coil region" evidence="2">
    <location>
        <begin position="381"/>
        <end position="440"/>
    </location>
</feature>
<keyword evidence="5" id="KW-1185">Reference proteome</keyword>
<dbReference type="PANTHER" id="PTHR30203">
    <property type="entry name" value="OUTER MEMBRANE CATION EFFLUX PROTEIN"/>
    <property type="match status" value="1"/>
</dbReference>
<dbReference type="Pfam" id="PF02321">
    <property type="entry name" value="OEP"/>
    <property type="match status" value="1"/>
</dbReference>
<proteinExistence type="inferred from homology"/>
<comment type="similarity">
    <text evidence="1">Belongs to the outer membrane factor (OMF) (TC 1.B.17) family.</text>
</comment>
<comment type="caution">
    <text evidence="4">The sequence shown here is derived from an EMBL/GenBank/DDBJ whole genome shotgun (WGS) entry which is preliminary data.</text>
</comment>
<dbReference type="EMBL" id="JACICE010000004">
    <property type="protein sequence ID" value="MBB3777112.1"/>
    <property type="molecule type" value="Genomic_DNA"/>
</dbReference>
<dbReference type="PANTHER" id="PTHR30203:SF24">
    <property type="entry name" value="BLR4935 PROTEIN"/>
    <property type="match status" value="1"/>
</dbReference>
<accession>A0ABR6I2H7</accession>
<sequence>MKRRTALMRLGTVLGPAAIGAALLALAPVGAAAQDIAPVGDPLDVALTTGPLLPDEVLRSSALTFPSILESFEREAAARSDQLSADGAFDLMLKGEYYDRLTGFYSGGFGKVEARQPLRPYGAEVFGSYRVSNGTFPTYENYDYTNQLGEVKVGALFSLLRNRDIDSRRFAIEDTRLAASQARLDVMLVQLNVQHEALRAYWRWVGAGEEIRVFEELLEIAEARQIGLTREVNEGARARIALTENEQNLLRRRSLLEEAKRNFLTAANSLGFYLRGSDGRMVIPTREMLPDLSRMKAIAPVEQLVATPLSDVIQSRPELQTFKLALERANNRVALRRNDLEPSLNASVELSRDFGQIGPGGPGFDSTDTVVGLTFSVPLQRRTARGAVQRAEAELRETELRQRRIADQITTEVGNILVNLNTALKQADLADAEVKQANQMVQAERTRFRLGAGDFFFVNQREETAANAQINAIRAELAGRLAEASYNAATMNLGALGLE</sequence>
<gene>
    <name evidence="4" type="ORF">FHS52_003105</name>
</gene>
<feature type="chain" id="PRO_5045950227" evidence="3">
    <location>
        <begin position="34"/>
        <end position="499"/>
    </location>
</feature>
<feature type="signal peptide" evidence="3">
    <location>
        <begin position="1"/>
        <end position="33"/>
    </location>
</feature>
<dbReference type="SUPFAM" id="SSF56954">
    <property type="entry name" value="Outer membrane efflux proteins (OEP)"/>
    <property type="match status" value="1"/>
</dbReference>